<accession>A0A510HJ72</accession>
<proteinExistence type="predicted"/>
<dbReference type="GO" id="GO:0004061">
    <property type="term" value="F:arylformamidase activity"/>
    <property type="evidence" value="ECO:0007669"/>
    <property type="project" value="InterPro"/>
</dbReference>
<sequence length="270" mass="29796">MEHGEVLLPGGRVRLVDLSRPLGPTPGEPAPPHLRRITHEEGAELWRLTFGIPESALPAGLGFAGEIVEASTHAATHVDAPFHYAPVSEGRRARTIDEMPLSWFVGPAVVIDVSDLPDGCLVPVEELEERLEEIGHTPSAGDIVLLRTGAGEHWGEEEFFWRGCGLGREAVLYLVERGVRLIGTDAWSLDRPYPVIGEEWRERRDPSLLWPAHFAGMEREYCQIEKLANLEELPPVGATLVCFPVRVERGSGAWVRAVAFVPSEGDERRA</sequence>
<dbReference type="InterPro" id="IPR037175">
    <property type="entry name" value="KFase_sf"/>
</dbReference>
<dbReference type="Pfam" id="PF04199">
    <property type="entry name" value="Cyclase"/>
    <property type="match status" value="1"/>
</dbReference>
<organism evidence="1 2">
    <name type="scientific">Rubrobacter xylanophilus</name>
    <dbReference type="NCBI Taxonomy" id="49319"/>
    <lineage>
        <taxon>Bacteria</taxon>
        <taxon>Bacillati</taxon>
        <taxon>Actinomycetota</taxon>
        <taxon>Rubrobacteria</taxon>
        <taxon>Rubrobacterales</taxon>
        <taxon>Rubrobacteraceae</taxon>
        <taxon>Rubrobacter</taxon>
    </lineage>
</organism>
<reference evidence="1" key="1">
    <citation type="journal article" date="2019" name="Microbiol. Resour. Announc.">
        <title>Complete Genome Sequence of Rubrobacter xylanophilus Strain AA3-22, Isolated from Arima Onsen in Japan.</title>
        <authorList>
            <person name="Tomariguchi N."/>
            <person name="Miyazaki K."/>
        </authorList>
    </citation>
    <scope>NUCLEOTIDE SEQUENCE [LARGE SCALE GENOMIC DNA]</scope>
    <source>
        <strain evidence="1">AA3-22</strain>
    </source>
</reference>
<dbReference type="RefSeq" id="WP_143527980.1">
    <property type="nucleotide sequence ID" value="NZ_AP019791.1"/>
</dbReference>
<keyword evidence="2" id="KW-1185">Reference proteome</keyword>
<dbReference type="AlphaFoldDB" id="A0A510HJ72"/>
<gene>
    <name evidence="1" type="ORF">RxyAA322_18180</name>
</gene>
<dbReference type="EMBL" id="AP019791">
    <property type="protein sequence ID" value="BBL79964.1"/>
    <property type="molecule type" value="Genomic_DNA"/>
</dbReference>
<dbReference type="OrthoDB" id="7067800at2"/>
<dbReference type="PANTHER" id="PTHR31118:SF12">
    <property type="entry name" value="CYCLASE-LIKE PROTEIN 2"/>
    <property type="match status" value="1"/>
</dbReference>
<dbReference type="InterPro" id="IPR007325">
    <property type="entry name" value="KFase/CYL"/>
</dbReference>
<dbReference type="PANTHER" id="PTHR31118">
    <property type="entry name" value="CYCLASE-LIKE PROTEIN 2"/>
    <property type="match status" value="1"/>
</dbReference>
<evidence type="ECO:0000313" key="1">
    <source>
        <dbReference type="EMBL" id="BBL79964.1"/>
    </source>
</evidence>
<dbReference type="SUPFAM" id="SSF102198">
    <property type="entry name" value="Putative cyclase"/>
    <property type="match status" value="1"/>
</dbReference>
<name>A0A510HJ72_9ACTN</name>
<protein>
    <submittedName>
        <fullName evidence="1">Cyclase</fullName>
    </submittedName>
</protein>
<dbReference type="Proteomes" id="UP000318065">
    <property type="component" value="Chromosome"/>
</dbReference>
<evidence type="ECO:0000313" key="2">
    <source>
        <dbReference type="Proteomes" id="UP000318065"/>
    </source>
</evidence>
<dbReference type="Gene3D" id="3.50.30.50">
    <property type="entry name" value="Putative cyclase"/>
    <property type="match status" value="1"/>
</dbReference>
<dbReference type="GO" id="GO:0019441">
    <property type="term" value="P:L-tryptophan catabolic process to kynurenine"/>
    <property type="evidence" value="ECO:0007669"/>
    <property type="project" value="InterPro"/>
</dbReference>